<sequence>MSTERTDPREYDVIVVGYGPTGMVLAPLLAQAGHRVAVLERFAGLYNLPRAATFDDETQRIMQKLGLGDAIAAGTRPVFTYDWTNGTGDLLDRHIFAESGISGWPEFNMVYQPWLEDQLDALGRSLPGIDILHEHRVTGLVQHDDHVSLSVETPDGPKTINAEYVVGSDGGNSTIRELLGIESDDYGFREPWLVCDFRLTHPMQGLPQALQLGDPAGPVSIFSIDDEHQRFAFMLDGANEFDELTEADVWHKVARWLTPEDAEPLRIATYTFRSRSAQQWRVGRVLLAGDAAHEMPPFLGQGMCSGIRDANNLAWKLDLVLSGRAAPSILDTYQQERAPHVEKITRKAIEMGRLQTIRDPELARARDEWMLRALATSGAPAAYAFPGYDDGFFSAESCDHGTGVLFPQGFVTGIDQAPHRLDDLFGTGFHLVTTDAGVLGDEHLAAAARGGLDVFVLTSRDDAARSRALLAEEPGVHVLTDADGRYLRWFEANGCSAALVRPDSYVFGTTRDADGLTAVLAELAELSSLTVG</sequence>
<dbReference type="InterPro" id="IPR036188">
    <property type="entry name" value="FAD/NAD-bd_sf"/>
</dbReference>
<dbReference type="GO" id="GO:0071949">
    <property type="term" value="F:FAD binding"/>
    <property type="evidence" value="ECO:0007669"/>
    <property type="project" value="InterPro"/>
</dbReference>
<keyword evidence="1" id="KW-0560">Oxidoreductase</keyword>
<dbReference type="Pfam" id="PF01494">
    <property type="entry name" value="FAD_binding_3"/>
    <property type="match status" value="1"/>
</dbReference>
<dbReference type="PRINTS" id="PR00420">
    <property type="entry name" value="RNGMNOXGNASE"/>
</dbReference>
<dbReference type="RefSeq" id="WP_188672988.1">
    <property type="nucleotide sequence ID" value="NZ_BMGP01000001.1"/>
</dbReference>
<gene>
    <name evidence="3" type="primary">mhpA</name>
    <name evidence="3" type="ORF">GCM10011399_04460</name>
</gene>
<comment type="caution">
    <text evidence="3">The sequence shown here is derived from an EMBL/GenBank/DDBJ whole genome shotgun (WGS) entry which is preliminary data.</text>
</comment>
<dbReference type="InterPro" id="IPR002938">
    <property type="entry name" value="FAD-bd"/>
</dbReference>
<dbReference type="GO" id="GO:0008688">
    <property type="term" value="F:3-(3-hydroxyphenyl)propionate hydroxylase activity"/>
    <property type="evidence" value="ECO:0007669"/>
    <property type="project" value="TreeGrafter"/>
</dbReference>
<dbReference type="PANTHER" id="PTHR43476:SF3">
    <property type="entry name" value="FAD-BINDING MONOOXYGENASE"/>
    <property type="match status" value="1"/>
</dbReference>
<evidence type="ECO:0000313" key="4">
    <source>
        <dbReference type="Proteomes" id="UP000598775"/>
    </source>
</evidence>
<dbReference type="SUPFAM" id="SSF51905">
    <property type="entry name" value="FAD/NAD(P)-binding domain"/>
    <property type="match status" value="1"/>
</dbReference>
<dbReference type="Gene3D" id="3.50.50.60">
    <property type="entry name" value="FAD/NAD(P)-binding domain"/>
    <property type="match status" value="1"/>
</dbReference>
<dbReference type="EMBL" id="BMGP01000001">
    <property type="protein sequence ID" value="GGF13655.1"/>
    <property type="molecule type" value="Genomic_DNA"/>
</dbReference>
<dbReference type="NCBIfam" id="NF004829">
    <property type="entry name" value="PRK06183.1-3"/>
    <property type="match status" value="1"/>
</dbReference>
<proteinExistence type="predicted"/>
<name>A0A917B1Q8_9MICO</name>
<reference evidence="3 4" key="1">
    <citation type="journal article" date="2014" name="Int. J. Syst. Evol. Microbiol.">
        <title>Complete genome sequence of Corynebacterium casei LMG S-19264T (=DSM 44701T), isolated from a smear-ripened cheese.</title>
        <authorList>
            <consortium name="US DOE Joint Genome Institute (JGI-PGF)"/>
            <person name="Walter F."/>
            <person name="Albersmeier A."/>
            <person name="Kalinowski J."/>
            <person name="Ruckert C."/>
        </authorList>
    </citation>
    <scope>NUCLEOTIDE SEQUENCE [LARGE SCALE GENOMIC DNA]</scope>
    <source>
        <strain evidence="3 4">CGMCC 1.12976</strain>
    </source>
</reference>
<dbReference type="PANTHER" id="PTHR43476">
    <property type="entry name" value="3-(3-HYDROXY-PHENYL)PROPIONATE/3-HYDROXYCINNAMIC ACID HYDROXYLASE"/>
    <property type="match status" value="1"/>
</dbReference>
<evidence type="ECO:0000256" key="1">
    <source>
        <dbReference type="ARBA" id="ARBA00023002"/>
    </source>
</evidence>
<dbReference type="AlphaFoldDB" id="A0A917B1Q8"/>
<dbReference type="Gene3D" id="3.40.30.120">
    <property type="match status" value="1"/>
</dbReference>
<dbReference type="GO" id="GO:0019622">
    <property type="term" value="P:3-(3-hydroxy)phenylpropionate catabolic process"/>
    <property type="evidence" value="ECO:0007669"/>
    <property type="project" value="TreeGrafter"/>
</dbReference>
<keyword evidence="4" id="KW-1185">Reference proteome</keyword>
<organism evidence="3 4">
    <name type="scientific">Subtercola lobariae</name>
    <dbReference type="NCBI Taxonomy" id="1588641"/>
    <lineage>
        <taxon>Bacteria</taxon>
        <taxon>Bacillati</taxon>
        <taxon>Actinomycetota</taxon>
        <taxon>Actinomycetes</taxon>
        <taxon>Micrococcales</taxon>
        <taxon>Microbacteriaceae</taxon>
        <taxon>Subtercola</taxon>
    </lineage>
</organism>
<protein>
    <submittedName>
        <fullName evidence="3">3-(3-hydroxyphenyl)propionate hydroxylase</fullName>
    </submittedName>
</protein>
<dbReference type="InterPro" id="IPR050631">
    <property type="entry name" value="PheA/TfdB_FAD_monoxygenase"/>
</dbReference>
<evidence type="ECO:0000313" key="3">
    <source>
        <dbReference type="EMBL" id="GGF13655.1"/>
    </source>
</evidence>
<evidence type="ECO:0000259" key="2">
    <source>
        <dbReference type="Pfam" id="PF01494"/>
    </source>
</evidence>
<dbReference type="Proteomes" id="UP000598775">
    <property type="component" value="Unassembled WGS sequence"/>
</dbReference>
<accession>A0A917B1Q8</accession>
<feature type="domain" description="FAD-binding" evidence="2">
    <location>
        <begin position="10"/>
        <end position="347"/>
    </location>
</feature>
<dbReference type="Gene3D" id="3.30.70.2450">
    <property type="match status" value="1"/>
</dbReference>